<dbReference type="Gene3D" id="3.40.190.170">
    <property type="entry name" value="Bacterial extracellular solute-binding protein, family 7"/>
    <property type="match status" value="1"/>
</dbReference>
<dbReference type="Pfam" id="PF03480">
    <property type="entry name" value="DctP"/>
    <property type="match status" value="1"/>
</dbReference>
<evidence type="ECO:0000256" key="1">
    <source>
        <dbReference type="ARBA" id="ARBA00004418"/>
    </source>
</evidence>
<dbReference type="AlphaFoldDB" id="A0A3D9XE15"/>
<name>A0A3D9XE15_PARVE</name>
<gene>
    <name evidence="5" type="ORF">BDD41_3880</name>
</gene>
<dbReference type="GO" id="GO:0055085">
    <property type="term" value="P:transmembrane transport"/>
    <property type="evidence" value="ECO:0007669"/>
    <property type="project" value="InterPro"/>
</dbReference>
<evidence type="ECO:0000256" key="4">
    <source>
        <dbReference type="SAM" id="SignalP"/>
    </source>
</evidence>
<dbReference type="RefSeq" id="WP_116222716.1">
    <property type="nucleotide sequence ID" value="NZ_CP038197.1"/>
</dbReference>
<evidence type="ECO:0000313" key="5">
    <source>
        <dbReference type="EMBL" id="REF68805.1"/>
    </source>
</evidence>
<comment type="subcellular location">
    <subcellularLocation>
        <location evidence="1">Periplasm</location>
    </subcellularLocation>
</comment>
<dbReference type="PANTHER" id="PTHR33376">
    <property type="match status" value="1"/>
</dbReference>
<protein>
    <submittedName>
        <fullName evidence="5">TRAP-type C4-dicarboxylate transport system substrate-binding protein</fullName>
    </submittedName>
</protein>
<comment type="caution">
    <text evidence="5">The sequence shown here is derived from an EMBL/GenBank/DDBJ whole genome shotgun (WGS) entry which is preliminary data.</text>
</comment>
<dbReference type="EMBL" id="QTUJ01000003">
    <property type="protein sequence ID" value="REF68805.1"/>
    <property type="molecule type" value="Genomic_DNA"/>
</dbReference>
<dbReference type="Proteomes" id="UP000256941">
    <property type="component" value="Unassembled WGS sequence"/>
</dbReference>
<dbReference type="PANTHER" id="PTHR33376:SF15">
    <property type="entry name" value="BLL6794 PROTEIN"/>
    <property type="match status" value="1"/>
</dbReference>
<proteinExistence type="predicted"/>
<dbReference type="InterPro" id="IPR038404">
    <property type="entry name" value="TRAP_DctP_sf"/>
</dbReference>
<keyword evidence="3" id="KW-0574">Periplasm</keyword>
<keyword evidence="2 4" id="KW-0732">Signal</keyword>
<sequence>MRSVVFPAFRVAAMALALGGTPAVAQETITLKVAHPLPETHYSWELGIKKMLDSITEATDGRVQFEVYPANQLGRDAYGLLRSGIADMAMIVPLYAPDKFPLTGVTEFSSFYDTTCEAAEKYWELARPGGALDAAEYGAQGLRVVFAMTTAPQRYMTSSKPVASLGDAGGLKIYAAGSALPRALRAVGSIPISITASELYDSVSRGTVDGALFPYSSTNAYKLGGKLRHEVGGVKFGVSSWFVGMSESRFAALPEDVQQAITAAGLPVQQSFCAWTDEDDENIRQSLIASGELTVSELPEAEVQLWRERLLKAAQEWAAEMDAAGKNGTELLEAMAQAGAGE</sequence>
<accession>A0A3D9XE15</accession>
<evidence type="ECO:0000313" key="6">
    <source>
        <dbReference type="Proteomes" id="UP000256941"/>
    </source>
</evidence>
<dbReference type="GO" id="GO:0042597">
    <property type="term" value="C:periplasmic space"/>
    <property type="evidence" value="ECO:0007669"/>
    <property type="project" value="UniProtKB-SubCell"/>
</dbReference>
<dbReference type="InterPro" id="IPR018389">
    <property type="entry name" value="DctP_fam"/>
</dbReference>
<evidence type="ECO:0000256" key="2">
    <source>
        <dbReference type="ARBA" id="ARBA00022729"/>
    </source>
</evidence>
<reference evidence="5 6" key="1">
    <citation type="submission" date="2018-08" db="EMBL/GenBank/DDBJ databases">
        <title>Genomic Encyclopedia of Archaeal and Bacterial Type Strains, Phase II (KMG-II): from individual species to whole genera.</title>
        <authorList>
            <person name="Goeker M."/>
        </authorList>
    </citation>
    <scope>NUCLEOTIDE SEQUENCE [LARGE SCALE GENOMIC DNA]</scope>
    <source>
        <strain evidence="5 6">DSM 17099</strain>
    </source>
</reference>
<feature type="signal peptide" evidence="4">
    <location>
        <begin position="1"/>
        <end position="25"/>
    </location>
</feature>
<evidence type="ECO:0000256" key="3">
    <source>
        <dbReference type="ARBA" id="ARBA00022764"/>
    </source>
</evidence>
<organism evidence="5 6">
    <name type="scientific">Paracoccus versutus</name>
    <name type="common">Thiobacillus versutus</name>
    <dbReference type="NCBI Taxonomy" id="34007"/>
    <lineage>
        <taxon>Bacteria</taxon>
        <taxon>Pseudomonadati</taxon>
        <taxon>Pseudomonadota</taxon>
        <taxon>Alphaproteobacteria</taxon>
        <taxon>Rhodobacterales</taxon>
        <taxon>Paracoccaceae</taxon>
        <taxon>Paracoccus</taxon>
    </lineage>
</organism>
<feature type="chain" id="PRO_5017815612" evidence="4">
    <location>
        <begin position="26"/>
        <end position="342"/>
    </location>
</feature>